<dbReference type="InterPro" id="IPR008271">
    <property type="entry name" value="Ser/Thr_kinase_AS"/>
</dbReference>
<dbReference type="SMART" id="SM00220">
    <property type="entry name" value="S_TKc"/>
    <property type="match status" value="1"/>
</dbReference>
<organism evidence="4 5">
    <name type="scientific">Paramecium sonneborni</name>
    <dbReference type="NCBI Taxonomy" id="65129"/>
    <lineage>
        <taxon>Eukaryota</taxon>
        <taxon>Sar</taxon>
        <taxon>Alveolata</taxon>
        <taxon>Ciliophora</taxon>
        <taxon>Intramacronucleata</taxon>
        <taxon>Oligohymenophorea</taxon>
        <taxon>Peniculida</taxon>
        <taxon>Parameciidae</taxon>
        <taxon>Paramecium</taxon>
    </lineage>
</organism>
<feature type="domain" description="Protein kinase" evidence="3">
    <location>
        <begin position="15"/>
        <end position="301"/>
    </location>
</feature>
<evidence type="ECO:0000313" key="5">
    <source>
        <dbReference type="Proteomes" id="UP000692954"/>
    </source>
</evidence>
<dbReference type="InterPro" id="IPR000719">
    <property type="entry name" value="Prot_kinase_dom"/>
</dbReference>
<dbReference type="PANTHER" id="PTHR11909">
    <property type="entry name" value="CASEIN KINASE-RELATED"/>
    <property type="match status" value="1"/>
</dbReference>
<dbReference type="EC" id="2.7.11.1" evidence="1"/>
<gene>
    <name evidence="4" type="ORF">PSON_ATCC_30995.1.T0150057</name>
</gene>
<evidence type="ECO:0000256" key="2">
    <source>
        <dbReference type="ARBA" id="ARBA00023860"/>
    </source>
</evidence>
<keyword evidence="5" id="KW-1185">Reference proteome</keyword>
<dbReference type="PROSITE" id="PS50011">
    <property type="entry name" value="PROTEIN_KINASE_DOM"/>
    <property type="match status" value="1"/>
</dbReference>
<proteinExistence type="predicted"/>
<evidence type="ECO:0000313" key="4">
    <source>
        <dbReference type="EMBL" id="CAD8060956.1"/>
    </source>
</evidence>
<dbReference type="EMBL" id="CAJJDN010000015">
    <property type="protein sequence ID" value="CAD8060956.1"/>
    <property type="molecule type" value="Genomic_DNA"/>
</dbReference>
<protein>
    <recommendedName>
        <fullName evidence="2">Casein kinase I</fullName>
        <ecNumber evidence="1">2.7.11.1</ecNumber>
    </recommendedName>
</protein>
<dbReference type="CDD" id="cd14016">
    <property type="entry name" value="STKc_CK1"/>
    <property type="match status" value="1"/>
</dbReference>
<comment type="caution">
    <text evidence="4">The sequence shown here is derived from an EMBL/GenBank/DDBJ whole genome shotgun (WGS) entry which is preliminary data.</text>
</comment>
<dbReference type="GO" id="GO:0004674">
    <property type="term" value="F:protein serine/threonine kinase activity"/>
    <property type="evidence" value="ECO:0007669"/>
    <property type="project" value="UniProtKB-EC"/>
</dbReference>
<dbReference type="OrthoDB" id="5979581at2759"/>
<dbReference type="Proteomes" id="UP000692954">
    <property type="component" value="Unassembled WGS sequence"/>
</dbReference>
<dbReference type="InterPro" id="IPR050235">
    <property type="entry name" value="CK1_Ser-Thr_kinase"/>
</dbReference>
<dbReference type="AlphaFoldDB" id="A0A8S1L825"/>
<dbReference type="GO" id="GO:0005524">
    <property type="term" value="F:ATP binding"/>
    <property type="evidence" value="ECO:0007669"/>
    <property type="project" value="InterPro"/>
</dbReference>
<sequence length="435" mass="51096">MNSPNTPNQIINNQFALKKKLLAGSYGIVFEAEDLFKKQMVAVKIEKKEKNTTLDREIHILTRLQGTQGVPKLIWSGINNNSTNVLVQQLLTKDIGVYLQEYRKFSLKTVLIITDYLLQVIRRIHNKSVVHRDLKPENIMYHQKQIYIVDFGISKLYRDNNLKHIQFKEGRSFVGTTRYASIAAHKGQELGRKDDLESLIYIDILLLKGLYQLIYLEQRTLPWQNMLGQNNKERQKQVGEKKMKMTPTEICGDLPIEFQKALDYIRSLQYQSDPDYDYLIQLFRKLAQSRKIEYDDIYDWTQQTKQTTPDNQQQEIAIKQIASLQQFERSPRTMQNKCQSLKVASTQDVFQDRKKSLQNNLQLNFQQNQLNRSIQNTYVLSQIANDYDSKQDYFSQDDVSDTLFQRYTQLKSQILQIHHLQNIENQNPNNKICAS</sequence>
<dbReference type="Pfam" id="PF00069">
    <property type="entry name" value="Pkinase"/>
    <property type="match status" value="1"/>
</dbReference>
<reference evidence="4" key="1">
    <citation type="submission" date="2021-01" db="EMBL/GenBank/DDBJ databases">
        <authorList>
            <consortium name="Genoscope - CEA"/>
            <person name="William W."/>
        </authorList>
    </citation>
    <scope>NUCLEOTIDE SEQUENCE</scope>
</reference>
<evidence type="ECO:0000259" key="3">
    <source>
        <dbReference type="PROSITE" id="PS50011"/>
    </source>
</evidence>
<dbReference type="PROSITE" id="PS00108">
    <property type="entry name" value="PROTEIN_KINASE_ST"/>
    <property type="match status" value="1"/>
</dbReference>
<accession>A0A8S1L825</accession>
<dbReference type="FunFam" id="1.10.510.10:FF:001088">
    <property type="entry name" value="Uncharacterized protein"/>
    <property type="match status" value="1"/>
</dbReference>
<evidence type="ECO:0000256" key="1">
    <source>
        <dbReference type="ARBA" id="ARBA00012513"/>
    </source>
</evidence>
<name>A0A8S1L825_9CILI</name>